<dbReference type="GO" id="GO:0005524">
    <property type="term" value="F:ATP binding"/>
    <property type="evidence" value="ECO:0007669"/>
    <property type="project" value="UniProtKB-KW"/>
</dbReference>
<dbReference type="InterPro" id="IPR000594">
    <property type="entry name" value="ThiF_NAD_FAD-bd"/>
</dbReference>
<dbReference type="Pfam" id="PF00899">
    <property type="entry name" value="ThiF"/>
    <property type="match status" value="1"/>
</dbReference>
<comment type="catalytic activity">
    <reaction evidence="1">
        <text>ATP + ubiquitin + [E1 ubiquitin-activating enzyme]-L-cysteine = AMP + diphosphate + S-ubiquitinyl-[E1 ubiquitin-activating enzyme]-L-cysteine.</text>
        <dbReference type="EC" id="6.2.1.45"/>
    </reaction>
</comment>
<comment type="pathway">
    <text evidence="2">Protein modification; protein ubiquitination.</text>
</comment>
<dbReference type="Gene3D" id="3.10.290.60">
    <property type="entry name" value="Ubiquitin-activating enzyme E1, UFD domain"/>
    <property type="match status" value="1"/>
</dbReference>
<dbReference type="AlphaFoldDB" id="A0A7S3ZEA8"/>
<dbReference type="SUPFAM" id="SSF69572">
    <property type="entry name" value="Activating enzymes of the ubiquitin-like proteins"/>
    <property type="match status" value="2"/>
</dbReference>
<dbReference type="InterPro" id="IPR018965">
    <property type="entry name" value="Ub-activating_enz_E1_C"/>
</dbReference>
<comment type="similarity">
    <text evidence="3 10">Belongs to the ubiquitin-activating E1 family.</text>
</comment>
<evidence type="ECO:0000256" key="8">
    <source>
        <dbReference type="ARBA" id="ARBA00022840"/>
    </source>
</evidence>
<dbReference type="GO" id="GO:0005737">
    <property type="term" value="C:cytoplasm"/>
    <property type="evidence" value="ECO:0007669"/>
    <property type="project" value="TreeGrafter"/>
</dbReference>
<dbReference type="InterPro" id="IPR033127">
    <property type="entry name" value="UBQ-activ_enz_E1_Cys_AS"/>
</dbReference>
<dbReference type="GO" id="GO:0004839">
    <property type="term" value="F:ubiquitin activating enzyme activity"/>
    <property type="evidence" value="ECO:0007669"/>
    <property type="project" value="UniProtKB-EC"/>
</dbReference>
<dbReference type="UniPathway" id="UPA00143"/>
<dbReference type="GO" id="GO:0005634">
    <property type="term" value="C:nucleus"/>
    <property type="evidence" value="ECO:0007669"/>
    <property type="project" value="TreeGrafter"/>
</dbReference>
<keyword evidence="7 10" id="KW-0833">Ubl conjugation pathway</keyword>
<dbReference type="SMART" id="SM00985">
    <property type="entry name" value="UBA_e1_C"/>
    <property type="match status" value="1"/>
</dbReference>
<organism evidence="12">
    <name type="scientific">Lotharella globosa</name>
    <dbReference type="NCBI Taxonomy" id="91324"/>
    <lineage>
        <taxon>Eukaryota</taxon>
        <taxon>Sar</taxon>
        <taxon>Rhizaria</taxon>
        <taxon>Cercozoa</taxon>
        <taxon>Chlorarachniophyceae</taxon>
        <taxon>Lotharella</taxon>
    </lineage>
</organism>
<dbReference type="NCBIfam" id="TIGR01408">
    <property type="entry name" value="Ube1"/>
    <property type="match status" value="1"/>
</dbReference>
<evidence type="ECO:0000256" key="9">
    <source>
        <dbReference type="PROSITE-ProRule" id="PRU10132"/>
    </source>
</evidence>
<evidence type="ECO:0000256" key="10">
    <source>
        <dbReference type="RuleBase" id="RU000519"/>
    </source>
</evidence>
<dbReference type="Pfam" id="PF09358">
    <property type="entry name" value="E1_UFD"/>
    <property type="match status" value="1"/>
</dbReference>
<dbReference type="Gene3D" id="3.40.50.12550">
    <property type="entry name" value="Ubiquitin-activating enzyme E1, inactive adenylation domain, subdomain 2"/>
    <property type="match status" value="1"/>
</dbReference>
<dbReference type="FunFam" id="3.40.50.720:FF:000015">
    <property type="entry name" value="Ubiquitin-activating enzyme E1 1"/>
    <property type="match status" value="1"/>
</dbReference>
<evidence type="ECO:0000256" key="5">
    <source>
        <dbReference type="ARBA" id="ARBA00022598"/>
    </source>
</evidence>
<dbReference type="Gene3D" id="1.10.10.2660">
    <property type="entry name" value="Ubiquitin-activating enzyme E1, SCCH domain"/>
    <property type="match status" value="1"/>
</dbReference>
<dbReference type="PROSITE" id="PS00865">
    <property type="entry name" value="UBIQUITIN_ACTIVAT_2"/>
    <property type="match status" value="1"/>
</dbReference>
<keyword evidence="5 10" id="KW-0436">Ligase</keyword>
<dbReference type="InterPro" id="IPR045886">
    <property type="entry name" value="ThiF/MoeB/HesA"/>
</dbReference>
<dbReference type="InterPro" id="IPR019572">
    <property type="entry name" value="UBA_E1_SCCH"/>
</dbReference>
<dbReference type="GO" id="GO:0006511">
    <property type="term" value="P:ubiquitin-dependent protein catabolic process"/>
    <property type="evidence" value="ECO:0007669"/>
    <property type="project" value="TreeGrafter"/>
</dbReference>
<sequence length="672" mass="74539">MAAVIGGIAGQEVLKAVSGKFTPIKQHLYFSAAKCLPPDTAKDLSTYATKGDSRYDDYVATFGKAVQEKISKMKLFIVGAGAIGCEMLKNCATMGISTQPPGQIVVTDMDAIERSNLNRQFLFRPKDVGSLKSEAASASVMQINSSLRITPHSHRVGEDSENIYNGAFWNNLDLVITALDNVQARLYLDNRCIYFSKPMFDSGTLGTKGNTQVVLPRLTESYGSSQDPPEESIPLCTLHNFPYKIEHTIQWARDKFGGLFKVAPEEVNSYLTDPNHLEKVAGDATTELKTLELLKASLGGDKPLSFEDCIGWARRTFEDEFHNKILQLITALPPDQVDAEGNPFWTGHKRPPAPLKFSPDDPLHIEFILAAANLRAHVYGLKGSSDRKFVKTEASKVKLSEFQPDKSKKVAKTDEEMKTMMEQELHGLDQKIESLKSSLPKPSSLTGYRLTPLDFEKDDPTNFHIDFVTACSNLRAANYKIKPASKHQTKQIAGKIIPAIATTTALVAGLVCLEVYKLVQEMPIEAYSNTYANLAIAHVTGSEPMPPAKNAVRLKGDKKFEFSLWDRMEVKLGPQATLQQLKDHFEEKYGLEIVMLSYGKALLFSQYGFMAKKKNKVRLKLAMPELVETVAKVKVDRAAAFLMFEAMVTTVEGDDVDIPSVRFWMTPADESC</sequence>
<evidence type="ECO:0000256" key="6">
    <source>
        <dbReference type="ARBA" id="ARBA00022741"/>
    </source>
</evidence>
<evidence type="ECO:0000256" key="7">
    <source>
        <dbReference type="ARBA" id="ARBA00022786"/>
    </source>
</evidence>
<evidence type="ECO:0000256" key="1">
    <source>
        <dbReference type="ARBA" id="ARBA00000488"/>
    </source>
</evidence>
<dbReference type="PANTHER" id="PTHR10953">
    <property type="entry name" value="UBIQUITIN-ACTIVATING ENZYME E1"/>
    <property type="match status" value="1"/>
</dbReference>
<feature type="active site" description="Glycyl thioester intermediate" evidence="9">
    <location>
        <position position="236"/>
    </location>
</feature>
<proteinExistence type="inferred from homology"/>
<dbReference type="InterPro" id="IPR042063">
    <property type="entry name" value="Ubi_acti_E1_SCCH"/>
</dbReference>
<evidence type="ECO:0000313" key="12">
    <source>
        <dbReference type="EMBL" id="CAE0680761.1"/>
    </source>
</evidence>
<name>A0A7S3ZEA8_9EUKA</name>
<dbReference type="EC" id="6.2.1.45" evidence="4"/>
<keyword evidence="8 10" id="KW-0067">ATP-binding</keyword>
<dbReference type="EMBL" id="HBIV01046591">
    <property type="protein sequence ID" value="CAE0680761.1"/>
    <property type="molecule type" value="Transcribed_RNA"/>
</dbReference>
<evidence type="ECO:0000256" key="3">
    <source>
        <dbReference type="ARBA" id="ARBA00005673"/>
    </source>
</evidence>
<gene>
    <name evidence="12" type="ORF">LGLO00237_LOCUS32548</name>
</gene>
<dbReference type="FunFam" id="3.10.290.60:FF:000001">
    <property type="entry name" value="Ubiquitin-activating enzyme E1 2"/>
    <property type="match status" value="1"/>
</dbReference>
<dbReference type="CDD" id="cd01490">
    <property type="entry name" value="Ube1_repeat2"/>
    <property type="match status" value="1"/>
</dbReference>
<dbReference type="PANTHER" id="PTHR10953:SF4">
    <property type="entry name" value="UBIQUITIN-ACTIVATING ENZYME E1 C-TERMINAL DOMAIN-CONTAINING PROTEIN"/>
    <property type="match status" value="1"/>
</dbReference>
<evidence type="ECO:0000259" key="11">
    <source>
        <dbReference type="SMART" id="SM00985"/>
    </source>
</evidence>
<reference evidence="12" key="1">
    <citation type="submission" date="2021-01" db="EMBL/GenBank/DDBJ databases">
        <authorList>
            <person name="Corre E."/>
            <person name="Pelletier E."/>
            <person name="Niang G."/>
            <person name="Scheremetjew M."/>
            <person name="Finn R."/>
            <person name="Kale V."/>
            <person name="Holt S."/>
            <person name="Cochrane G."/>
            <person name="Meng A."/>
            <person name="Brown T."/>
            <person name="Cohen L."/>
        </authorList>
    </citation>
    <scope>NUCLEOTIDE SEQUENCE</scope>
    <source>
        <strain evidence="12">CCCM811</strain>
    </source>
</reference>
<dbReference type="Pfam" id="PF10585">
    <property type="entry name" value="UBA_E1_SCCH"/>
    <property type="match status" value="1"/>
</dbReference>
<dbReference type="FunFam" id="1.10.10.2660:FF:000001">
    <property type="entry name" value="Ubiquitin-activating enzyme E1 1"/>
    <property type="match status" value="1"/>
</dbReference>
<dbReference type="InterPro" id="IPR018075">
    <property type="entry name" value="UBQ-activ_enz_E1"/>
</dbReference>
<dbReference type="Gene3D" id="3.40.50.720">
    <property type="entry name" value="NAD(P)-binding Rossmann-like Domain"/>
    <property type="match status" value="1"/>
</dbReference>
<evidence type="ECO:0000256" key="2">
    <source>
        <dbReference type="ARBA" id="ARBA00004906"/>
    </source>
</evidence>
<evidence type="ECO:0000256" key="4">
    <source>
        <dbReference type="ARBA" id="ARBA00012990"/>
    </source>
</evidence>
<feature type="domain" description="Ubiquitin-activating enzyme E1 C-terminal" evidence="11">
    <location>
        <begin position="527"/>
        <end position="661"/>
    </location>
</feature>
<dbReference type="GO" id="GO:0006974">
    <property type="term" value="P:DNA damage response"/>
    <property type="evidence" value="ECO:0007669"/>
    <property type="project" value="TreeGrafter"/>
</dbReference>
<keyword evidence="6 10" id="KW-0547">Nucleotide-binding</keyword>
<protein>
    <recommendedName>
        <fullName evidence="4">E1 ubiquitin-activating enzyme</fullName>
        <ecNumber evidence="4">6.2.1.45</ecNumber>
    </recommendedName>
</protein>
<accession>A0A7S3ZEA8</accession>
<dbReference type="InterPro" id="IPR035985">
    <property type="entry name" value="Ubiquitin-activating_enz"/>
</dbReference>
<dbReference type="InterPro" id="IPR038252">
    <property type="entry name" value="UBA_E1_C_sf"/>
</dbReference>